<dbReference type="RefSeq" id="WP_121217638.1">
    <property type="nucleotide sequence ID" value="NZ_RBIG01000001.1"/>
</dbReference>
<sequence>MAVLEDTQDREPPVHVAIIMDGNGRWAMARGQPRSLGHKQGAEAVRRSVRAAGELGIGYLTLFGFSSENWRRPAGEIDDLMGLLRFYLRREIAELHGNNVRFRMIGDRSRLAPDIVALIENAERLTAGNGGLVLTIALSYGGRQEIAQAARALAAKAAAGEIDPADIDEGMVADALETSGIPDPDLMVRTSGEKRISNFLLWQTAYSELVFLDVLWPDFGREHLEEAIREFHRRERRFGTAVG</sequence>
<dbReference type="CDD" id="cd00475">
    <property type="entry name" value="Cis_IPPS"/>
    <property type="match status" value="1"/>
</dbReference>
<dbReference type="PANTHER" id="PTHR10291">
    <property type="entry name" value="DEHYDRODOLICHYL DIPHOSPHATE SYNTHASE FAMILY MEMBER"/>
    <property type="match status" value="1"/>
</dbReference>
<dbReference type="FunFam" id="3.40.1180.10:FF:000001">
    <property type="entry name" value="(2E,6E)-farnesyl-diphosphate-specific ditrans,polycis-undecaprenyl-diphosphate synthase"/>
    <property type="match status" value="1"/>
</dbReference>
<feature type="binding site" evidence="2">
    <location>
        <begin position="195"/>
        <end position="197"/>
    </location>
    <ligand>
        <name>substrate</name>
    </ligand>
</feature>
<evidence type="ECO:0000313" key="4">
    <source>
        <dbReference type="Proteomes" id="UP000277424"/>
    </source>
</evidence>
<feature type="binding site" evidence="2">
    <location>
        <position position="38"/>
    </location>
    <ligand>
        <name>substrate</name>
    </ligand>
</feature>
<evidence type="ECO:0000313" key="3">
    <source>
        <dbReference type="EMBL" id="RKQ72958.1"/>
    </source>
</evidence>
<feature type="active site" evidence="2">
    <location>
        <position position="21"/>
    </location>
</feature>
<feature type="binding site" evidence="2">
    <location>
        <position position="70"/>
    </location>
    <ligand>
        <name>substrate</name>
    </ligand>
</feature>
<comment type="subunit">
    <text evidence="2">Homodimer.</text>
</comment>
<comment type="similarity">
    <text evidence="2">Belongs to the UPP synthase family.</text>
</comment>
<dbReference type="Pfam" id="PF01255">
    <property type="entry name" value="Prenyltransf"/>
    <property type="match status" value="1"/>
</dbReference>
<dbReference type="AlphaFoldDB" id="A0A420WPJ2"/>
<dbReference type="SUPFAM" id="SSF64005">
    <property type="entry name" value="Undecaprenyl diphosphate synthase"/>
    <property type="match status" value="1"/>
</dbReference>
<name>A0A420WPJ2_9PROT</name>
<reference evidence="3 4" key="1">
    <citation type="submission" date="2018-10" db="EMBL/GenBank/DDBJ databases">
        <title>Comparative analysis of microorganisms from saline springs in Andes Mountain Range, Colombia.</title>
        <authorList>
            <person name="Rubin E."/>
        </authorList>
    </citation>
    <scope>NUCLEOTIDE SEQUENCE [LARGE SCALE GENOMIC DNA]</scope>
    <source>
        <strain evidence="3 4">USBA 36</strain>
    </source>
</reference>
<dbReference type="GO" id="GO:0000287">
    <property type="term" value="F:magnesium ion binding"/>
    <property type="evidence" value="ECO:0007669"/>
    <property type="project" value="UniProtKB-UniRule"/>
</dbReference>
<dbReference type="InterPro" id="IPR018520">
    <property type="entry name" value="UPP_synth-like_CS"/>
</dbReference>
<dbReference type="EC" id="2.5.1.-" evidence="2"/>
<dbReference type="PROSITE" id="PS01066">
    <property type="entry name" value="UPP_SYNTHASE"/>
    <property type="match status" value="1"/>
</dbReference>
<protein>
    <recommendedName>
        <fullName evidence="2">Isoprenyl transferase</fullName>
        <ecNumber evidence="2">2.5.1.-</ecNumber>
    </recommendedName>
</protein>
<proteinExistence type="inferred from homology"/>
<feature type="binding site" evidence="2">
    <location>
        <begin position="66"/>
        <end position="68"/>
    </location>
    <ligand>
        <name>substrate</name>
    </ligand>
</feature>
<dbReference type="NCBIfam" id="NF011408">
    <property type="entry name" value="PRK14834.1"/>
    <property type="match status" value="1"/>
</dbReference>
<organism evidence="3 4">
    <name type="scientific">Oceanibaculum indicum</name>
    <dbReference type="NCBI Taxonomy" id="526216"/>
    <lineage>
        <taxon>Bacteria</taxon>
        <taxon>Pseudomonadati</taxon>
        <taxon>Pseudomonadota</taxon>
        <taxon>Alphaproteobacteria</taxon>
        <taxon>Rhodospirillales</taxon>
        <taxon>Oceanibaculaceae</taxon>
        <taxon>Oceanibaculum</taxon>
    </lineage>
</organism>
<dbReference type="NCBIfam" id="TIGR00055">
    <property type="entry name" value="uppS"/>
    <property type="match status" value="1"/>
</dbReference>
<evidence type="ECO:0000256" key="1">
    <source>
        <dbReference type="ARBA" id="ARBA00022679"/>
    </source>
</evidence>
<keyword evidence="2" id="KW-0460">Magnesium</keyword>
<comment type="function">
    <text evidence="2">Catalyzes the condensation of isopentenyl diphosphate (IPP) with allylic pyrophosphates generating different type of terpenoids.</text>
</comment>
<dbReference type="OrthoDB" id="4191603at2"/>
<dbReference type="PANTHER" id="PTHR10291:SF0">
    <property type="entry name" value="DEHYDRODOLICHYL DIPHOSPHATE SYNTHASE 2"/>
    <property type="match status" value="1"/>
</dbReference>
<dbReference type="Proteomes" id="UP000277424">
    <property type="component" value="Unassembled WGS sequence"/>
</dbReference>
<keyword evidence="1 2" id="KW-0808">Transferase</keyword>
<keyword evidence="2" id="KW-0479">Metal-binding</keyword>
<feature type="binding site" evidence="2">
    <location>
        <position position="72"/>
    </location>
    <ligand>
        <name>substrate</name>
    </ligand>
</feature>
<feature type="binding site" evidence="2">
    <location>
        <position position="208"/>
    </location>
    <ligand>
        <name>Mg(2+)</name>
        <dbReference type="ChEBI" id="CHEBI:18420"/>
    </ligand>
</feature>
<dbReference type="GO" id="GO:0016094">
    <property type="term" value="P:polyprenol biosynthetic process"/>
    <property type="evidence" value="ECO:0007669"/>
    <property type="project" value="TreeGrafter"/>
</dbReference>
<dbReference type="InterPro" id="IPR001441">
    <property type="entry name" value="UPP_synth-like"/>
</dbReference>
<dbReference type="GO" id="GO:0008834">
    <property type="term" value="F:ditrans,polycis-undecaprenyl-diphosphate synthase [(2E,6E)-farnesyl-diphosphate specific] activity"/>
    <property type="evidence" value="ECO:0007669"/>
    <property type="project" value="TreeGrafter"/>
</dbReference>
<feature type="binding site" evidence="2">
    <location>
        <position position="34"/>
    </location>
    <ligand>
        <name>substrate</name>
    </ligand>
</feature>
<feature type="active site" description="Proton acceptor" evidence="2">
    <location>
        <position position="69"/>
    </location>
</feature>
<dbReference type="GO" id="GO:0005829">
    <property type="term" value="C:cytosol"/>
    <property type="evidence" value="ECO:0007669"/>
    <property type="project" value="TreeGrafter"/>
</dbReference>
<dbReference type="InterPro" id="IPR036424">
    <property type="entry name" value="UPP_synth-like_sf"/>
</dbReference>
<comment type="caution">
    <text evidence="3">The sequence shown here is derived from an EMBL/GenBank/DDBJ whole genome shotgun (WGS) entry which is preliminary data.</text>
</comment>
<evidence type="ECO:0000256" key="2">
    <source>
        <dbReference type="HAMAP-Rule" id="MF_01139"/>
    </source>
</evidence>
<gene>
    <name evidence="3" type="ORF">BCL74_0728</name>
</gene>
<dbReference type="HAMAP" id="MF_01139">
    <property type="entry name" value="ISPT"/>
    <property type="match status" value="1"/>
</dbReference>
<feature type="binding site" evidence="2">
    <location>
        <begin position="22"/>
        <end position="25"/>
    </location>
    <ligand>
        <name>substrate</name>
    </ligand>
</feature>
<accession>A0A420WPJ2</accession>
<dbReference type="EMBL" id="RBIG01000001">
    <property type="protein sequence ID" value="RKQ72958.1"/>
    <property type="molecule type" value="Genomic_DNA"/>
</dbReference>
<feature type="binding site" evidence="2">
    <location>
        <position position="189"/>
    </location>
    <ligand>
        <name>substrate</name>
    </ligand>
</feature>
<comment type="cofactor">
    <cofactor evidence="2">
        <name>Mg(2+)</name>
        <dbReference type="ChEBI" id="CHEBI:18420"/>
    </cofactor>
    <text evidence="2">Binds 2 magnesium ions per subunit.</text>
</comment>
<feature type="binding site" evidence="2">
    <location>
        <position position="21"/>
    </location>
    <ligand>
        <name>Mg(2+)</name>
        <dbReference type="ChEBI" id="CHEBI:18420"/>
    </ligand>
</feature>
<feature type="binding site" evidence="2">
    <location>
        <position position="26"/>
    </location>
    <ligand>
        <name>substrate</name>
    </ligand>
</feature>
<dbReference type="Gene3D" id="3.40.1180.10">
    <property type="entry name" value="Decaprenyl diphosphate synthase-like"/>
    <property type="match status" value="1"/>
</dbReference>
<dbReference type="NCBIfam" id="NF011405">
    <property type="entry name" value="PRK14830.1"/>
    <property type="match status" value="1"/>
</dbReference>